<dbReference type="PROSITE" id="PS00197">
    <property type="entry name" value="2FE2S_FER_1"/>
    <property type="match status" value="1"/>
</dbReference>
<keyword evidence="5" id="KW-0411">Iron-sulfur</keyword>
<dbReference type="Pfam" id="PF01799">
    <property type="entry name" value="Fer2_2"/>
    <property type="match status" value="1"/>
</dbReference>
<dbReference type="Pfam" id="PF00111">
    <property type="entry name" value="Fer2"/>
    <property type="match status" value="1"/>
</dbReference>
<feature type="region of interest" description="Disordered" evidence="6">
    <location>
        <begin position="18"/>
        <end position="46"/>
    </location>
</feature>
<dbReference type="InterPro" id="IPR036010">
    <property type="entry name" value="2Fe-2S_ferredoxin-like_sf"/>
</dbReference>
<dbReference type="InterPro" id="IPR002888">
    <property type="entry name" value="2Fe-2S-bd"/>
</dbReference>
<name>A0ABN8K975_9HYPH</name>
<comment type="caution">
    <text evidence="8">The sequence shown here is derived from an EMBL/GenBank/DDBJ whole genome shotgun (WGS) entry which is preliminary data.</text>
</comment>
<proteinExistence type="predicted"/>
<dbReference type="InterPro" id="IPR036884">
    <property type="entry name" value="2Fe-2S-bd_dom_sf"/>
</dbReference>
<sequence length="212" mass="22037">MGKGGKNEVKEFTGMWREHPQATASTSGRLCAPHPESSDSAAPRCSNDDRMTKMSFTLQINGAPKAVDVDGDTPLLWVIRDVLGMTGTKFGCGAALCGACTVHIDGVATRSCITPVDSVEGAEVTTIEAIGATPVGAQIQKAWLDLDVPQCGYCQSGQIMSAAELLAGNPDPSDSDIDAAMAGNACRCGTYLRIREAIKQAAATSTSRQQGG</sequence>
<dbReference type="SUPFAM" id="SSF54292">
    <property type="entry name" value="2Fe-2S ferredoxin-like"/>
    <property type="match status" value="1"/>
</dbReference>
<dbReference type="EC" id="1.3.99.16" evidence="8"/>
<accession>A0ABN8K975</accession>
<evidence type="ECO:0000313" key="8">
    <source>
        <dbReference type="EMBL" id="CAH2406835.1"/>
    </source>
</evidence>
<dbReference type="PANTHER" id="PTHR44379:SF2">
    <property type="entry name" value="BLR6218 PROTEIN"/>
    <property type="match status" value="1"/>
</dbReference>
<dbReference type="GO" id="GO:0047121">
    <property type="term" value="F:isoquinoline 1-oxidoreductase activity"/>
    <property type="evidence" value="ECO:0007669"/>
    <property type="project" value="UniProtKB-EC"/>
</dbReference>
<evidence type="ECO:0000256" key="6">
    <source>
        <dbReference type="SAM" id="MobiDB-lite"/>
    </source>
</evidence>
<dbReference type="InterPro" id="IPR001041">
    <property type="entry name" value="2Fe-2S_ferredoxin-type"/>
</dbReference>
<feature type="domain" description="2Fe-2S ferredoxin-type" evidence="7">
    <location>
        <begin position="54"/>
        <end position="130"/>
    </location>
</feature>
<organism evidence="8 9">
    <name type="scientific">Mesorhizobium ventifaucium</name>
    <dbReference type="NCBI Taxonomy" id="666020"/>
    <lineage>
        <taxon>Bacteria</taxon>
        <taxon>Pseudomonadati</taxon>
        <taxon>Pseudomonadota</taxon>
        <taxon>Alphaproteobacteria</taxon>
        <taxon>Hyphomicrobiales</taxon>
        <taxon>Phyllobacteriaceae</taxon>
        <taxon>Mesorhizobium</taxon>
    </lineage>
</organism>
<dbReference type="InterPro" id="IPR006058">
    <property type="entry name" value="2Fe2S_fd_BS"/>
</dbReference>
<dbReference type="Proteomes" id="UP001152604">
    <property type="component" value="Unassembled WGS sequence"/>
</dbReference>
<keyword evidence="9" id="KW-1185">Reference proteome</keyword>
<evidence type="ECO:0000256" key="5">
    <source>
        <dbReference type="ARBA" id="ARBA00023014"/>
    </source>
</evidence>
<dbReference type="PROSITE" id="PS51085">
    <property type="entry name" value="2FE2S_FER_2"/>
    <property type="match status" value="1"/>
</dbReference>
<keyword evidence="2" id="KW-0479">Metal-binding</keyword>
<dbReference type="PANTHER" id="PTHR44379">
    <property type="entry name" value="OXIDOREDUCTASE WITH IRON-SULFUR SUBUNIT"/>
    <property type="match status" value="1"/>
</dbReference>
<dbReference type="Gene3D" id="3.10.20.30">
    <property type="match status" value="1"/>
</dbReference>
<reference evidence="8" key="1">
    <citation type="submission" date="2022-03" db="EMBL/GenBank/DDBJ databases">
        <authorList>
            <person name="Brunel B."/>
        </authorList>
    </citation>
    <scope>NUCLEOTIDE SEQUENCE</scope>
    <source>
        <strain evidence="8">STM4922sample</strain>
    </source>
</reference>
<dbReference type="SUPFAM" id="SSF47741">
    <property type="entry name" value="CO dehydrogenase ISP C-domain like"/>
    <property type="match status" value="1"/>
</dbReference>
<evidence type="ECO:0000259" key="7">
    <source>
        <dbReference type="PROSITE" id="PS51085"/>
    </source>
</evidence>
<dbReference type="CDD" id="cd00207">
    <property type="entry name" value="fer2"/>
    <property type="match status" value="1"/>
</dbReference>
<dbReference type="InterPro" id="IPR051452">
    <property type="entry name" value="Diverse_Oxidoreductases"/>
</dbReference>
<gene>
    <name evidence="8" type="ORF">MES4922_570004</name>
</gene>
<evidence type="ECO:0000313" key="9">
    <source>
        <dbReference type="Proteomes" id="UP001152604"/>
    </source>
</evidence>
<evidence type="ECO:0000256" key="3">
    <source>
        <dbReference type="ARBA" id="ARBA00023002"/>
    </source>
</evidence>
<evidence type="ECO:0000256" key="2">
    <source>
        <dbReference type="ARBA" id="ARBA00022723"/>
    </source>
</evidence>
<evidence type="ECO:0000256" key="1">
    <source>
        <dbReference type="ARBA" id="ARBA00022714"/>
    </source>
</evidence>
<keyword evidence="4" id="KW-0408">Iron</keyword>
<protein>
    <submittedName>
        <fullName evidence="8">Isoquinoline 1-oxidoreductase</fullName>
        <ecNumber evidence="8">1.3.99.16</ecNumber>
    </submittedName>
</protein>
<dbReference type="EMBL" id="CAKXZS010000053">
    <property type="protein sequence ID" value="CAH2406835.1"/>
    <property type="molecule type" value="Genomic_DNA"/>
</dbReference>
<keyword evidence="3 8" id="KW-0560">Oxidoreductase</keyword>
<evidence type="ECO:0000256" key="4">
    <source>
        <dbReference type="ARBA" id="ARBA00023004"/>
    </source>
</evidence>
<keyword evidence="1" id="KW-0001">2Fe-2S</keyword>
<dbReference type="InterPro" id="IPR012675">
    <property type="entry name" value="Beta-grasp_dom_sf"/>
</dbReference>
<dbReference type="Gene3D" id="1.10.150.120">
    <property type="entry name" value="[2Fe-2S]-binding domain"/>
    <property type="match status" value="1"/>
</dbReference>